<dbReference type="InterPro" id="IPR026555">
    <property type="entry name" value="NSL3/Tex30"/>
</dbReference>
<dbReference type="OrthoDB" id="652634at2"/>
<dbReference type="Proteomes" id="UP000078070">
    <property type="component" value="Chromosome"/>
</dbReference>
<organism evidence="2 3">
    <name type="scientific">Marinobacterium aestuarii</name>
    <dbReference type="NCBI Taxonomy" id="1821621"/>
    <lineage>
        <taxon>Bacteria</taxon>
        <taxon>Pseudomonadati</taxon>
        <taxon>Pseudomonadota</taxon>
        <taxon>Gammaproteobacteria</taxon>
        <taxon>Oceanospirillales</taxon>
        <taxon>Oceanospirillaceae</taxon>
        <taxon>Marinobacterium</taxon>
    </lineage>
</organism>
<protein>
    <submittedName>
        <fullName evidence="2">Alpha/beta hydrolase</fullName>
    </submittedName>
</protein>
<gene>
    <name evidence="2" type="ORF">A8C75_13080</name>
</gene>
<sequence length="197" mass="22078">MDGQPRKGRILFAHGAGAPMDSDFMQAAAQGLADAGYQVLRFEFPYMQARREDGRRRPPNRMPQLLEYFRARIDELNDGVPLWLAGKSMGGRVATMLLDNAPDYVRGALVFGYPFYAVKKPQQPRIEHLTELPLPVHVFQGTRDALGNREAVESYGLSAQLQLHWLEDGDHDLKPRRASGFTQEQHLACVFATVAGL</sequence>
<dbReference type="PANTHER" id="PTHR13136">
    <property type="entry name" value="TESTIS DEVELOPMENT PROTEIN PRTD"/>
    <property type="match status" value="1"/>
</dbReference>
<dbReference type="SUPFAM" id="SSF53474">
    <property type="entry name" value="alpha/beta-Hydrolases"/>
    <property type="match status" value="1"/>
</dbReference>
<dbReference type="KEGG" id="mars:A8C75_13080"/>
<dbReference type="Gene3D" id="3.40.50.1820">
    <property type="entry name" value="alpha/beta hydrolase"/>
    <property type="match status" value="1"/>
</dbReference>
<dbReference type="PANTHER" id="PTHR13136:SF11">
    <property type="entry name" value="TESTIS-EXPRESSED PROTEIN 30"/>
    <property type="match status" value="1"/>
</dbReference>
<evidence type="ECO:0000313" key="3">
    <source>
        <dbReference type="Proteomes" id="UP000078070"/>
    </source>
</evidence>
<keyword evidence="2" id="KW-0378">Hydrolase</keyword>
<reference evidence="3" key="1">
    <citation type="submission" date="2016-05" db="EMBL/GenBank/DDBJ databases">
        <authorList>
            <person name="Baek K."/>
            <person name="Yang S.-J."/>
        </authorList>
    </citation>
    <scope>NUCLEOTIDE SEQUENCE [LARGE SCALE GENOMIC DNA]</scope>
    <source>
        <strain evidence="3">ST58-10</strain>
    </source>
</reference>
<reference evidence="2 3" key="2">
    <citation type="journal article" date="2018" name="Int. J. Syst. Evol. Microbiol.">
        <title>Marinobacterium aestuarii sp. nov., a benzene-degrading marine bacterium isolated from estuary sediment.</title>
        <authorList>
            <person name="Bae S.S."/>
            <person name="Jung J."/>
            <person name="Chung D."/>
            <person name="Baek K."/>
        </authorList>
    </citation>
    <scope>NUCLEOTIDE SEQUENCE [LARGE SCALE GENOMIC DNA]</scope>
    <source>
        <strain evidence="2 3">ST58-10</strain>
    </source>
</reference>
<dbReference type="EMBL" id="CP015839">
    <property type="protein sequence ID" value="ANG63312.1"/>
    <property type="molecule type" value="Genomic_DNA"/>
</dbReference>
<evidence type="ECO:0000313" key="2">
    <source>
        <dbReference type="EMBL" id="ANG63312.1"/>
    </source>
</evidence>
<dbReference type="AlphaFoldDB" id="A0A1A9EZP5"/>
<dbReference type="GO" id="GO:0016787">
    <property type="term" value="F:hydrolase activity"/>
    <property type="evidence" value="ECO:0007669"/>
    <property type="project" value="UniProtKB-KW"/>
</dbReference>
<name>A0A1A9EZP5_9GAMM</name>
<proteinExistence type="predicted"/>
<dbReference type="InterPro" id="IPR046879">
    <property type="entry name" value="KANL3/Tex30_Abhydrolase"/>
</dbReference>
<accession>A0A1A9EZP5</accession>
<dbReference type="Pfam" id="PF20408">
    <property type="entry name" value="Abhydrolase_11"/>
    <property type="match status" value="1"/>
</dbReference>
<keyword evidence="3" id="KW-1185">Reference proteome</keyword>
<evidence type="ECO:0000259" key="1">
    <source>
        <dbReference type="Pfam" id="PF20408"/>
    </source>
</evidence>
<dbReference type="STRING" id="1821621.A8C75_13080"/>
<dbReference type="InterPro" id="IPR029058">
    <property type="entry name" value="AB_hydrolase_fold"/>
</dbReference>
<feature type="domain" description="KANL3/Tex30 alpha/beta hydrolase-like" evidence="1">
    <location>
        <begin position="7"/>
        <end position="194"/>
    </location>
</feature>